<dbReference type="CDD" id="cd18578">
    <property type="entry name" value="ABC_6TM_Pgp_ABCB1_D2_like"/>
    <property type="match status" value="1"/>
</dbReference>
<keyword evidence="18" id="KW-1185">Reference proteome</keyword>
<keyword evidence="6" id="KW-0677">Repeat</keyword>
<dbReference type="InterPro" id="IPR003439">
    <property type="entry name" value="ABC_transporter-like_ATP-bd"/>
</dbReference>
<dbReference type="InterPro" id="IPR003593">
    <property type="entry name" value="AAA+_ATPase"/>
</dbReference>
<comment type="catalytic activity">
    <reaction evidence="13">
        <text>ATP + H2O + xenobioticSide 1 = ADP + phosphate + xenobioticSide 2.</text>
        <dbReference type="EC" id="7.6.2.2"/>
    </reaction>
</comment>
<dbReference type="GO" id="GO:0005743">
    <property type="term" value="C:mitochondrial inner membrane"/>
    <property type="evidence" value="ECO:0007669"/>
    <property type="project" value="TreeGrafter"/>
</dbReference>
<comment type="subcellular location">
    <subcellularLocation>
        <location evidence="1">Membrane</location>
        <topology evidence="1">Multi-pass membrane protein</topology>
    </subcellularLocation>
</comment>
<keyword evidence="8" id="KW-0067">ATP-binding</keyword>
<dbReference type="EC" id="7.6.2.2" evidence="3"/>
<sequence length="791" mass="86534">MEDIREAAKEANADDFIMGLPKKYETNVGERGVQMSGGQKQRIAIARALIKHPQILLLDEATSALDNQSEAIVQKALDKASEGRTTIIVAHRLSTIKTAARIIAFQNGKVAEVGTHEELMKMKGVYHSLVTAQLNPDEEQKEKVIKEGDIDTCETDSIKDINDLVDDLTSKIPMSLSRTPSIRRSIKRRKSSAVKADINEKAHEDEESPPEVPLLKILALNSPEWLIITIGVISSAIQGCCMPFYAILFGDVLGNLAVADPEKSREEANFYAILFLSVGILAAVTIFIQSFMFAYAGELLTMRLRKKCFATMLSQELGWFDMEKNSVGALCSRLSSDASAVQGATGSRVGTIIQAITTLSLGIGMGLYFEWRLGLVLILFIPFVFAGIYLQTSILMGQSITESKVLEEAGKIAIEAISNIRTVASLHKEVTFGNQYSEALYKPHIEALKKSHVRGAAFGFAQSIIFFAYAIAMFYGGYLVNERLMTFNDVFKVAEALIFGTMMVGQAVAYAPNYGKAKVAAAKIIALLERQPAIDTSAGIGQRMNKAISDITLKDIHFNYPTRPDIAILKGLNISISSGKTLALVGSSGCGKSTIIGLLERFYEYKSGQVMFSGTNIQSLNVGWVRSQLGLVSQEPTLFDRTIADNIAYGDNSREPTMEEVIFCAKQANIHSFIESLPDGYKTRVGSKGTQLSGGQKQRIAIARALLRNPKVLLLDEATSALDTESEKIVQEALERAQEGRTSIVIAHRLSTIQGADLIAVINSGVVVESGTHEELIRIKGHYYELYKTNK</sequence>
<evidence type="ECO:0000256" key="2">
    <source>
        <dbReference type="ARBA" id="ARBA00007577"/>
    </source>
</evidence>
<dbReference type="GO" id="GO:0097254">
    <property type="term" value="P:renal tubular secretion"/>
    <property type="evidence" value="ECO:0007669"/>
    <property type="project" value="UniProtKB-ARBA"/>
</dbReference>
<evidence type="ECO:0000256" key="5">
    <source>
        <dbReference type="ARBA" id="ARBA00022692"/>
    </source>
</evidence>
<evidence type="ECO:0000313" key="18">
    <source>
        <dbReference type="Proteomes" id="UP001497623"/>
    </source>
</evidence>
<evidence type="ECO:0000313" key="17">
    <source>
        <dbReference type="EMBL" id="CAL4182056.1"/>
    </source>
</evidence>
<evidence type="ECO:0000256" key="6">
    <source>
        <dbReference type="ARBA" id="ARBA00022737"/>
    </source>
</evidence>
<feature type="transmembrane region" description="Helical" evidence="14">
    <location>
        <begin position="490"/>
        <end position="511"/>
    </location>
</feature>
<dbReference type="PANTHER" id="PTHR43394:SF18">
    <property type="entry name" value="ABC TRANSPORTER B FAMILY MEMBER 11-LIKE"/>
    <property type="match status" value="1"/>
</dbReference>
<dbReference type="PANTHER" id="PTHR43394">
    <property type="entry name" value="ATP-DEPENDENT PERMEASE MDL1, MITOCHONDRIAL"/>
    <property type="match status" value="1"/>
</dbReference>
<dbReference type="FunFam" id="1.20.1560.10:FF:000009">
    <property type="entry name" value="ABC transporter B family member 1"/>
    <property type="match status" value="1"/>
</dbReference>
<dbReference type="EMBL" id="CAXKWB010059492">
    <property type="protein sequence ID" value="CAL4182056.1"/>
    <property type="molecule type" value="Genomic_DNA"/>
</dbReference>
<dbReference type="InterPro" id="IPR011527">
    <property type="entry name" value="ABC1_TM_dom"/>
</dbReference>
<evidence type="ECO:0000256" key="10">
    <source>
        <dbReference type="ARBA" id="ARBA00022989"/>
    </source>
</evidence>
<feature type="transmembrane region" description="Helical" evidence="14">
    <location>
        <begin position="349"/>
        <end position="369"/>
    </location>
</feature>
<keyword evidence="10 14" id="KW-1133">Transmembrane helix</keyword>
<dbReference type="GO" id="GO:0015421">
    <property type="term" value="F:ABC-type oligopeptide transporter activity"/>
    <property type="evidence" value="ECO:0007669"/>
    <property type="project" value="TreeGrafter"/>
</dbReference>
<dbReference type="FunFam" id="3.40.50.300:FF:002695">
    <property type="entry name" value="ABC multidrug transporter, putative"/>
    <property type="match status" value="1"/>
</dbReference>
<dbReference type="PROSITE" id="PS50893">
    <property type="entry name" value="ABC_TRANSPORTER_2"/>
    <property type="match status" value="1"/>
</dbReference>
<keyword evidence="7" id="KW-0547">Nucleotide-binding</keyword>
<dbReference type="InterPro" id="IPR039421">
    <property type="entry name" value="Type_1_exporter"/>
</dbReference>
<dbReference type="AlphaFoldDB" id="A0AAV2SDW6"/>
<dbReference type="Gene3D" id="3.40.50.300">
    <property type="entry name" value="P-loop containing nucleotide triphosphate hydrolases"/>
    <property type="match status" value="2"/>
</dbReference>
<keyword evidence="11 14" id="KW-0472">Membrane</keyword>
<dbReference type="GO" id="GO:0016887">
    <property type="term" value="F:ATP hydrolysis activity"/>
    <property type="evidence" value="ECO:0007669"/>
    <property type="project" value="InterPro"/>
</dbReference>
<keyword evidence="4" id="KW-0813">Transport</keyword>
<name>A0AAV2SDW6_MEGNR</name>
<dbReference type="Gene3D" id="1.20.1560.10">
    <property type="entry name" value="ABC transporter type 1, transmembrane domain"/>
    <property type="match status" value="1"/>
</dbReference>
<feature type="transmembrane region" description="Helical" evidence="14">
    <location>
        <begin position="270"/>
        <end position="297"/>
    </location>
</feature>
<evidence type="ECO:0000256" key="3">
    <source>
        <dbReference type="ARBA" id="ARBA00012191"/>
    </source>
</evidence>
<feature type="domain" description="ABC transporter" evidence="15">
    <location>
        <begin position="551"/>
        <end position="789"/>
    </location>
</feature>
<dbReference type="Pfam" id="PF00664">
    <property type="entry name" value="ABC_membrane"/>
    <property type="match status" value="1"/>
</dbReference>
<reference evidence="17 18" key="1">
    <citation type="submission" date="2024-05" db="EMBL/GenBank/DDBJ databases">
        <authorList>
            <person name="Wallberg A."/>
        </authorList>
    </citation>
    <scope>NUCLEOTIDE SEQUENCE [LARGE SCALE GENOMIC DNA]</scope>
</reference>
<dbReference type="InterPro" id="IPR036640">
    <property type="entry name" value="ABC1_TM_sf"/>
</dbReference>
<evidence type="ECO:0000256" key="7">
    <source>
        <dbReference type="ARBA" id="ARBA00022741"/>
    </source>
</evidence>
<feature type="transmembrane region" description="Helical" evidence="14">
    <location>
        <begin position="225"/>
        <end position="250"/>
    </location>
</feature>
<feature type="transmembrane region" description="Helical" evidence="14">
    <location>
        <begin position="456"/>
        <end position="478"/>
    </location>
</feature>
<evidence type="ECO:0000256" key="9">
    <source>
        <dbReference type="ARBA" id="ARBA00022967"/>
    </source>
</evidence>
<dbReference type="PROSITE" id="PS00211">
    <property type="entry name" value="ABC_TRANSPORTER_1"/>
    <property type="match status" value="1"/>
</dbReference>
<dbReference type="SUPFAM" id="SSF52540">
    <property type="entry name" value="P-loop containing nucleoside triphosphate hydrolases"/>
    <property type="match status" value="2"/>
</dbReference>
<keyword evidence="12" id="KW-0325">Glycoprotein</keyword>
<keyword evidence="5 14" id="KW-0812">Transmembrane</keyword>
<dbReference type="InterPro" id="IPR017871">
    <property type="entry name" value="ABC_transporter-like_CS"/>
</dbReference>
<evidence type="ECO:0000256" key="14">
    <source>
        <dbReference type="SAM" id="Phobius"/>
    </source>
</evidence>
<dbReference type="SUPFAM" id="SSF90123">
    <property type="entry name" value="ABC transporter transmembrane region"/>
    <property type="match status" value="1"/>
</dbReference>
<evidence type="ECO:0000259" key="15">
    <source>
        <dbReference type="PROSITE" id="PS50893"/>
    </source>
</evidence>
<protein>
    <recommendedName>
        <fullName evidence="3">ABC-type xenobiotic transporter</fullName>
        <ecNumber evidence="3">7.6.2.2</ecNumber>
    </recommendedName>
</protein>
<dbReference type="SMART" id="SM00382">
    <property type="entry name" value="AAA"/>
    <property type="match status" value="2"/>
</dbReference>
<dbReference type="GO" id="GO:0008559">
    <property type="term" value="F:ABC-type xenobiotic transporter activity"/>
    <property type="evidence" value="ECO:0007669"/>
    <property type="project" value="UniProtKB-EC"/>
</dbReference>
<evidence type="ECO:0000256" key="12">
    <source>
        <dbReference type="ARBA" id="ARBA00023180"/>
    </source>
</evidence>
<accession>A0AAV2SDW6</accession>
<dbReference type="InterPro" id="IPR027417">
    <property type="entry name" value="P-loop_NTPase"/>
</dbReference>
<evidence type="ECO:0000256" key="8">
    <source>
        <dbReference type="ARBA" id="ARBA00022840"/>
    </source>
</evidence>
<proteinExistence type="inferred from homology"/>
<comment type="similarity">
    <text evidence="2">Belongs to the ABC transporter superfamily. ABCB family. Multidrug resistance exporter (TC 3.A.1.201) subfamily.</text>
</comment>
<evidence type="ECO:0000256" key="4">
    <source>
        <dbReference type="ARBA" id="ARBA00022448"/>
    </source>
</evidence>
<dbReference type="CDD" id="cd03249">
    <property type="entry name" value="ABC_MTABC3_MDL1_MDL2"/>
    <property type="match status" value="1"/>
</dbReference>
<dbReference type="GO" id="GO:0005524">
    <property type="term" value="F:ATP binding"/>
    <property type="evidence" value="ECO:0007669"/>
    <property type="project" value="UniProtKB-KW"/>
</dbReference>
<dbReference type="GO" id="GO:0017085">
    <property type="term" value="P:response to insecticide"/>
    <property type="evidence" value="ECO:0007669"/>
    <property type="project" value="UniProtKB-ARBA"/>
</dbReference>
<feature type="domain" description="ABC transmembrane type-1" evidence="16">
    <location>
        <begin position="230"/>
        <end position="516"/>
    </location>
</feature>
<evidence type="ECO:0000256" key="1">
    <source>
        <dbReference type="ARBA" id="ARBA00004141"/>
    </source>
</evidence>
<dbReference type="Pfam" id="PF00005">
    <property type="entry name" value="ABC_tran"/>
    <property type="match status" value="2"/>
</dbReference>
<evidence type="ECO:0000259" key="16">
    <source>
        <dbReference type="PROSITE" id="PS50929"/>
    </source>
</evidence>
<dbReference type="FunFam" id="3.40.50.300:FF:000479">
    <property type="entry name" value="Multidrug resistance protein 1A"/>
    <property type="match status" value="1"/>
</dbReference>
<dbReference type="Proteomes" id="UP001497623">
    <property type="component" value="Unassembled WGS sequence"/>
</dbReference>
<comment type="caution">
    <text evidence="17">The sequence shown here is derived from an EMBL/GenBank/DDBJ whole genome shotgun (WGS) entry which is preliminary data.</text>
</comment>
<keyword evidence="9" id="KW-1278">Translocase</keyword>
<dbReference type="PROSITE" id="PS50929">
    <property type="entry name" value="ABC_TM1F"/>
    <property type="match status" value="1"/>
</dbReference>
<organism evidence="17 18">
    <name type="scientific">Meganyctiphanes norvegica</name>
    <name type="common">Northern krill</name>
    <name type="synonym">Thysanopoda norvegica</name>
    <dbReference type="NCBI Taxonomy" id="48144"/>
    <lineage>
        <taxon>Eukaryota</taxon>
        <taxon>Metazoa</taxon>
        <taxon>Ecdysozoa</taxon>
        <taxon>Arthropoda</taxon>
        <taxon>Crustacea</taxon>
        <taxon>Multicrustacea</taxon>
        <taxon>Malacostraca</taxon>
        <taxon>Eumalacostraca</taxon>
        <taxon>Eucarida</taxon>
        <taxon>Euphausiacea</taxon>
        <taxon>Euphausiidae</taxon>
        <taxon>Meganyctiphanes</taxon>
    </lineage>
</organism>
<evidence type="ECO:0000256" key="13">
    <source>
        <dbReference type="ARBA" id="ARBA00034018"/>
    </source>
</evidence>
<feature type="transmembrane region" description="Helical" evidence="14">
    <location>
        <begin position="375"/>
        <end position="396"/>
    </location>
</feature>
<evidence type="ECO:0000256" key="11">
    <source>
        <dbReference type="ARBA" id="ARBA00023136"/>
    </source>
</evidence>
<dbReference type="GO" id="GO:0090374">
    <property type="term" value="P:oligopeptide export from mitochondrion"/>
    <property type="evidence" value="ECO:0007669"/>
    <property type="project" value="TreeGrafter"/>
</dbReference>
<gene>
    <name evidence="17" type="ORF">MNOR_LOCUS35498</name>
</gene>